<protein>
    <submittedName>
        <fullName evidence="2">Uncharacterized protein</fullName>
    </submittedName>
</protein>
<reference evidence="2" key="2">
    <citation type="journal article" date="2015" name="Data Brief">
        <title>Shoot transcriptome of the giant reed, Arundo donax.</title>
        <authorList>
            <person name="Barrero R.A."/>
            <person name="Guerrero F.D."/>
            <person name="Moolhuijzen P."/>
            <person name="Goolsby J.A."/>
            <person name="Tidwell J."/>
            <person name="Bellgard S.E."/>
            <person name="Bellgard M.I."/>
        </authorList>
    </citation>
    <scope>NUCLEOTIDE SEQUENCE</scope>
    <source>
        <tissue evidence="2">Shoot tissue taken approximately 20 cm above the soil surface</tissue>
    </source>
</reference>
<organism evidence="2">
    <name type="scientific">Arundo donax</name>
    <name type="common">Giant reed</name>
    <name type="synonym">Donax arundinaceus</name>
    <dbReference type="NCBI Taxonomy" id="35708"/>
    <lineage>
        <taxon>Eukaryota</taxon>
        <taxon>Viridiplantae</taxon>
        <taxon>Streptophyta</taxon>
        <taxon>Embryophyta</taxon>
        <taxon>Tracheophyta</taxon>
        <taxon>Spermatophyta</taxon>
        <taxon>Magnoliopsida</taxon>
        <taxon>Liliopsida</taxon>
        <taxon>Poales</taxon>
        <taxon>Poaceae</taxon>
        <taxon>PACMAD clade</taxon>
        <taxon>Arundinoideae</taxon>
        <taxon>Arundineae</taxon>
        <taxon>Arundo</taxon>
    </lineage>
</organism>
<evidence type="ECO:0000256" key="1">
    <source>
        <dbReference type="SAM" id="Phobius"/>
    </source>
</evidence>
<dbReference type="AlphaFoldDB" id="A0A0A9EPE7"/>
<sequence length="43" mass="4973">MSDRLLFTPLPLFAHDYTAFRVHLQLVVVVVIRCGPLFFLLLT</sequence>
<evidence type="ECO:0000313" key="2">
    <source>
        <dbReference type="EMBL" id="JAE01977.1"/>
    </source>
</evidence>
<keyword evidence="1" id="KW-0472">Membrane</keyword>
<name>A0A0A9EPE7_ARUDO</name>
<reference evidence="2" key="1">
    <citation type="submission" date="2014-09" db="EMBL/GenBank/DDBJ databases">
        <authorList>
            <person name="Magalhaes I.L.F."/>
            <person name="Oliveira U."/>
            <person name="Santos F.R."/>
            <person name="Vidigal T.H.D.A."/>
            <person name="Brescovit A.D."/>
            <person name="Santos A.J."/>
        </authorList>
    </citation>
    <scope>NUCLEOTIDE SEQUENCE</scope>
    <source>
        <tissue evidence="2">Shoot tissue taken approximately 20 cm above the soil surface</tissue>
    </source>
</reference>
<accession>A0A0A9EPE7</accession>
<dbReference type="EMBL" id="GBRH01195919">
    <property type="protein sequence ID" value="JAE01977.1"/>
    <property type="molecule type" value="Transcribed_RNA"/>
</dbReference>
<keyword evidence="1" id="KW-0812">Transmembrane</keyword>
<feature type="transmembrane region" description="Helical" evidence="1">
    <location>
        <begin position="20"/>
        <end position="42"/>
    </location>
</feature>
<proteinExistence type="predicted"/>
<keyword evidence="1" id="KW-1133">Transmembrane helix</keyword>